<keyword evidence="3" id="KW-1185">Reference proteome</keyword>
<feature type="compositionally biased region" description="Basic and acidic residues" evidence="1">
    <location>
        <begin position="395"/>
        <end position="408"/>
    </location>
</feature>
<evidence type="ECO:0000256" key="1">
    <source>
        <dbReference type="SAM" id="MobiDB-lite"/>
    </source>
</evidence>
<reference evidence="2 3" key="1">
    <citation type="submission" date="2024-03" db="EMBL/GenBank/DDBJ databases">
        <title>Aureococcus anophagefferens CCMP1851 and Kratosvirus quantuckense: Draft genome of a second virus-susceptible host strain in the model system.</title>
        <authorList>
            <person name="Chase E."/>
            <person name="Truchon A.R."/>
            <person name="Schepens W."/>
            <person name="Wilhelm S.W."/>
        </authorList>
    </citation>
    <scope>NUCLEOTIDE SEQUENCE [LARGE SCALE GENOMIC DNA]</scope>
    <source>
        <strain evidence="2 3">CCMP1851</strain>
    </source>
</reference>
<feature type="compositionally biased region" description="Basic and acidic residues" evidence="1">
    <location>
        <begin position="89"/>
        <end position="98"/>
    </location>
</feature>
<evidence type="ECO:0000313" key="2">
    <source>
        <dbReference type="EMBL" id="KAK7232297.1"/>
    </source>
</evidence>
<feature type="compositionally biased region" description="Basic and acidic residues" evidence="1">
    <location>
        <begin position="146"/>
        <end position="156"/>
    </location>
</feature>
<feature type="region of interest" description="Disordered" evidence="1">
    <location>
        <begin position="1"/>
        <end position="22"/>
    </location>
</feature>
<dbReference type="EMBL" id="JBBJCI010000370">
    <property type="protein sequence ID" value="KAK7232297.1"/>
    <property type="molecule type" value="Genomic_DNA"/>
</dbReference>
<feature type="region of interest" description="Disordered" evidence="1">
    <location>
        <begin position="59"/>
        <end position="156"/>
    </location>
</feature>
<gene>
    <name evidence="2" type="ORF">SO694_00030392</name>
</gene>
<dbReference type="Proteomes" id="UP001363151">
    <property type="component" value="Unassembled WGS sequence"/>
</dbReference>
<comment type="caution">
    <text evidence="2">The sequence shown here is derived from an EMBL/GenBank/DDBJ whole genome shotgun (WGS) entry which is preliminary data.</text>
</comment>
<feature type="region of interest" description="Disordered" evidence="1">
    <location>
        <begin position="384"/>
        <end position="427"/>
    </location>
</feature>
<organism evidence="2 3">
    <name type="scientific">Aureococcus anophagefferens</name>
    <name type="common">Harmful bloom alga</name>
    <dbReference type="NCBI Taxonomy" id="44056"/>
    <lineage>
        <taxon>Eukaryota</taxon>
        <taxon>Sar</taxon>
        <taxon>Stramenopiles</taxon>
        <taxon>Ochrophyta</taxon>
        <taxon>Pelagophyceae</taxon>
        <taxon>Pelagomonadales</taxon>
        <taxon>Pelagomonadaceae</taxon>
        <taxon>Aureococcus</taxon>
    </lineage>
</organism>
<protein>
    <recommendedName>
        <fullName evidence="4">LysM domain-containing protein</fullName>
    </recommendedName>
</protein>
<feature type="region of interest" description="Disordered" evidence="1">
    <location>
        <begin position="181"/>
        <end position="243"/>
    </location>
</feature>
<evidence type="ECO:0008006" key="4">
    <source>
        <dbReference type="Google" id="ProtNLM"/>
    </source>
</evidence>
<accession>A0ABR1FK33</accession>
<feature type="compositionally biased region" description="Acidic residues" evidence="1">
    <location>
        <begin position="409"/>
        <end position="422"/>
    </location>
</feature>
<evidence type="ECO:0000313" key="3">
    <source>
        <dbReference type="Proteomes" id="UP001363151"/>
    </source>
</evidence>
<feature type="compositionally biased region" description="Low complexity" evidence="1">
    <location>
        <begin position="228"/>
        <end position="240"/>
    </location>
</feature>
<name>A0ABR1FK33_AURAN</name>
<feature type="compositionally biased region" description="Basic and acidic residues" evidence="1">
    <location>
        <begin position="108"/>
        <end position="122"/>
    </location>
</feature>
<proteinExistence type="predicted"/>
<sequence length="491" mass="54268">MVVDKREVLDVPDDPDDAACTSTSPWRCVWFHEVGAGSRSDASNYTEVCDYMLEGDALKASTRPRPRPPPRAAAGAGPTASRRRRRRSARAEEERGDAGRSVPSAGESGRRKPEDEEMAVKAEKRKAKPAKQGGDAPAEKKRRSRPPKEMIEPVAQEERRVSLIAGKVPATRPVFGPRFELRSAPVLASTASRGRRRAADEEEAQRLEAQRREQEARREAAADDAARRAAGGAFDAAPRRTAPRAVDDALGDLEALLRGPYAGAERAGLNALLAPRATRQLVLYRAHPSAHPRLDNIDDDVALVKYLAHASDEDASKSTAAISADLRAQAPRLYLRAYGHQTDIFLRLRSPSARLLDAIGRSEFPDLDDDARHAAALDYVRAAMAKRPQKRKRPHSDDAVAEDPPKAEEEQEQEQDDDDEPEPERQVGEQYEYEGKMWLCCRENDTIASIAAVNGFYQDVLLAANRKHFGSDLKLKSKFKARTAIELPQRS</sequence>
<feature type="compositionally biased region" description="Basic and acidic residues" evidence="1">
    <location>
        <begin position="204"/>
        <end position="227"/>
    </location>
</feature>